<accession>A0ACB8DQN4</accession>
<dbReference type="Proteomes" id="UP000821865">
    <property type="component" value="Chromosome 10"/>
</dbReference>
<evidence type="ECO:0000313" key="2">
    <source>
        <dbReference type="Proteomes" id="UP000821865"/>
    </source>
</evidence>
<sequence length="492" mass="53334">MSDGEHNTGLSIADVKPRLLAAKVQVTTIALGPTADNQLEELAIATGGKAYAFQDLRGRTIPSIEEAFSVATNVQLNEHARVVTGTWTLLMKSPSSSVMGLYIEVKSQARNASEAPIRVVCEVTTPLVHVPDLVIYAHVNKGDKVVLYADAVAEVSGPNLPRLSTTRLRDDGCYPDITANDGTYSGYFTAYTGPGRYAVMARVQNKNTAILADPVLGPFGSPSNTVLHSDDGIGDQSSSEYLIDDFDLFDSSDESPTMVKTSNREKLEPFERTAIGGSFQVAANIYEKDLPPLGVLDLRVTFLRQGENGTLLVNVTWTCPGAHLTSGNASFAEIRIGNDYEELISSFDEQTEITDADVVDGSLTPLPSCAKHAVTVLLPATFSTTRADGELIYNAFLAVRFGNSEGLKSNISNIVRVHHVPPPRIPTVDGVINKLDKETVLWWIWMFVAGGLVVFAVLTTMLVIVLMKTNPRKSDIYTIFARKRQQTGQDPA</sequence>
<keyword evidence="2" id="KW-1185">Reference proteome</keyword>
<dbReference type="EMBL" id="CM023479">
    <property type="protein sequence ID" value="KAH7974655.1"/>
    <property type="molecule type" value="Genomic_DNA"/>
</dbReference>
<reference evidence="1" key="1">
    <citation type="submission" date="2020-05" db="EMBL/GenBank/DDBJ databases">
        <title>Large-scale comparative analyses of tick genomes elucidate their genetic diversity and vector capacities.</title>
        <authorList>
            <person name="Jia N."/>
            <person name="Wang J."/>
            <person name="Shi W."/>
            <person name="Du L."/>
            <person name="Sun Y."/>
            <person name="Zhan W."/>
            <person name="Jiang J."/>
            <person name="Wang Q."/>
            <person name="Zhang B."/>
            <person name="Ji P."/>
            <person name="Sakyi L.B."/>
            <person name="Cui X."/>
            <person name="Yuan T."/>
            <person name="Jiang B."/>
            <person name="Yang W."/>
            <person name="Lam T.T.-Y."/>
            <person name="Chang Q."/>
            <person name="Ding S."/>
            <person name="Wang X."/>
            <person name="Zhu J."/>
            <person name="Ruan X."/>
            <person name="Zhao L."/>
            <person name="Wei J."/>
            <person name="Que T."/>
            <person name="Du C."/>
            <person name="Cheng J."/>
            <person name="Dai P."/>
            <person name="Han X."/>
            <person name="Huang E."/>
            <person name="Gao Y."/>
            <person name="Liu J."/>
            <person name="Shao H."/>
            <person name="Ye R."/>
            <person name="Li L."/>
            <person name="Wei W."/>
            <person name="Wang X."/>
            <person name="Wang C."/>
            <person name="Yang T."/>
            <person name="Huo Q."/>
            <person name="Li W."/>
            <person name="Guo W."/>
            <person name="Chen H."/>
            <person name="Zhou L."/>
            <person name="Ni X."/>
            <person name="Tian J."/>
            <person name="Zhou Y."/>
            <person name="Sheng Y."/>
            <person name="Liu T."/>
            <person name="Pan Y."/>
            <person name="Xia L."/>
            <person name="Li J."/>
            <person name="Zhao F."/>
            <person name="Cao W."/>
        </authorList>
    </citation>
    <scope>NUCLEOTIDE SEQUENCE</scope>
    <source>
        <strain evidence="1">Dsil-2018</strain>
    </source>
</reference>
<protein>
    <submittedName>
        <fullName evidence="1">Uncharacterized protein</fullName>
    </submittedName>
</protein>
<gene>
    <name evidence="1" type="ORF">HPB49_017708</name>
</gene>
<evidence type="ECO:0000313" key="1">
    <source>
        <dbReference type="EMBL" id="KAH7974655.1"/>
    </source>
</evidence>
<proteinExistence type="predicted"/>
<name>A0ACB8DQN4_DERSI</name>
<organism evidence="1 2">
    <name type="scientific">Dermacentor silvarum</name>
    <name type="common">Tick</name>
    <dbReference type="NCBI Taxonomy" id="543639"/>
    <lineage>
        <taxon>Eukaryota</taxon>
        <taxon>Metazoa</taxon>
        <taxon>Ecdysozoa</taxon>
        <taxon>Arthropoda</taxon>
        <taxon>Chelicerata</taxon>
        <taxon>Arachnida</taxon>
        <taxon>Acari</taxon>
        <taxon>Parasitiformes</taxon>
        <taxon>Ixodida</taxon>
        <taxon>Ixodoidea</taxon>
        <taxon>Ixodidae</taxon>
        <taxon>Rhipicephalinae</taxon>
        <taxon>Dermacentor</taxon>
    </lineage>
</organism>
<comment type="caution">
    <text evidence="1">The sequence shown here is derived from an EMBL/GenBank/DDBJ whole genome shotgun (WGS) entry which is preliminary data.</text>
</comment>